<keyword evidence="4" id="KW-1185">Reference proteome</keyword>
<name>A0A4R6U853_9BURK</name>
<accession>A0A4R6U853</accession>
<proteinExistence type="predicted"/>
<feature type="domain" description="Phage tail fibre protein N-terminal" evidence="2">
    <location>
        <begin position="4"/>
        <end position="103"/>
    </location>
</feature>
<dbReference type="InterPro" id="IPR022225">
    <property type="entry name" value="Phage_tail_fibre_N"/>
</dbReference>
<evidence type="ECO:0000256" key="1">
    <source>
        <dbReference type="SAM" id="MobiDB-lite"/>
    </source>
</evidence>
<evidence type="ECO:0000259" key="2">
    <source>
        <dbReference type="Pfam" id="PF12571"/>
    </source>
</evidence>
<feature type="region of interest" description="Disordered" evidence="1">
    <location>
        <begin position="19"/>
        <end position="42"/>
    </location>
</feature>
<comment type="caution">
    <text evidence="3">The sequence shown here is derived from an EMBL/GenBank/DDBJ whole genome shotgun (WGS) entry which is preliminary data.</text>
</comment>
<gene>
    <name evidence="3" type="ORF">DFR43_11434</name>
</gene>
<dbReference type="Proteomes" id="UP000295510">
    <property type="component" value="Unassembled WGS sequence"/>
</dbReference>
<sequence length="126" mass="13493">MSEAVLTDAFRERLAEQMAGGRTAPVPTHIAFGDGGHNPDLTPKPAPAARTALYAERDRVALASLTRPAPTEAEAVAYLEGGSMVGRLFSEVGLIGDDGTLIAWRTFAPKAVEAGERYEVRIKPRF</sequence>
<organism evidence="3 4">
    <name type="scientific">Tepidicella xavieri</name>
    <dbReference type="NCBI Taxonomy" id="360241"/>
    <lineage>
        <taxon>Bacteria</taxon>
        <taxon>Pseudomonadati</taxon>
        <taxon>Pseudomonadota</taxon>
        <taxon>Betaproteobacteria</taxon>
        <taxon>Burkholderiales</taxon>
        <taxon>Tepidicella</taxon>
    </lineage>
</organism>
<reference evidence="3 4" key="1">
    <citation type="submission" date="2019-03" db="EMBL/GenBank/DDBJ databases">
        <title>Genomic Encyclopedia of Type Strains, Phase IV (KMG-IV): sequencing the most valuable type-strain genomes for metagenomic binning, comparative biology and taxonomic classification.</title>
        <authorList>
            <person name="Goeker M."/>
        </authorList>
    </citation>
    <scope>NUCLEOTIDE SEQUENCE [LARGE SCALE GENOMIC DNA]</scope>
    <source>
        <strain evidence="3 4">DSM 19605</strain>
    </source>
</reference>
<dbReference type="RefSeq" id="WP_133598588.1">
    <property type="nucleotide sequence ID" value="NZ_SNYL01000014.1"/>
</dbReference>
<dbReference type="EMBL" id="SNYL01000014">
    <property type="protein sequence ID" value="TDQ40949.1"/>
    <property type="molecule type" value="Genomic_DNA"/>
</dbReference>
<evidence type="ECO:0000313" key="3">
    <source>
        <dbReference type="EMBL" id="TDQ40949.1"/>
    </source>
</evidence>
<protein>
    <submittedName>
        <fullName evidence="3">Tail-collar fiber protein</fullName>
    </submittedName>
</protein>
<dbReference type="Pfam" id="PF12571">
    <property type="entry name" value="Phage_tail_fib"/>
    <property type="match status" value="1"/>
</dbReference>
<dbReference type="OrthoDB" id="8687147at2"/>
<dbReference type="AlphaFoldDB" id="A0A4R6U853"/>
<evidence type="ECO:0000313" key="4">
    <source>
        <dbReference type="Proteomes" id="UP000295510"/>
    </source>
</evidence>